<dbReference type="RefSeq" id="WP_013102651.1">
    <property type="nucleotide sequence ID" value="NZ_CP037939.1"/>
</dbReference>
<keyword evidence="10" id="KW-1185">Reference proteome</keyword>
<evidence type="ECO:0000256" key="6">
    <source>
        <dbReference type="RuleBase" id="RU003811"/>
    </source>
</evidence>
<gene>
    <name evidence="9" type="primary">nadE</name>
    <name evidence="9" type="ORF">EW139_03525</name>
</gene>
<dbReference type="InterPro" id="IPR003694">
    <property type="entry name" value="NAD_synthase"/>
</dbReference>
<keyword evidence="4 6" id="KW-0067">ATP-binding</keyword>
<organism evidence="9 10">
    <name type="scientific">Leuconostoc kimchii</name>
    <dbReference type="NCBI Taxonomy" id="136609"/>
    <lineage>
        <taxon>Bacteria</taxon>
        <taxon>Bacillati</taxon>
        <taxon>Bacillota</taxon>
        <taxon>Bacilli</taxon>
        <taxon>Lactobacillales</taxon>
        <taxon>Lactobacillaceae</taxon>
        <taxon>Leuconostoc</taxon>
    </lineage>
</organism>
<accession>A0ABX5SJM1</accession>
<dbReference type="GO" id="GO:0008795">
    <property type="term" value="F:NAD+ synthase activity"/>
    <property type="evidence" value="ECO:0007669"/>
    <property type="project" value="UniProtKB-EC"/>
</dbReference>
<dbReference type="PANTHER" id="PTHR23090:SF7">
    <property type="entry name" value="NH(3)-DEPENDENT NAD(+) SYNTHETASE"/>
    <property type="match status" value="1"/>
</dbReference>
<dbReference type="Pfam" id="PF02540">
    <property type="entry name" value="NAD_synthase"/>
    <property type="match status" value="1"/>
</dbReference>
<dbReference type="Proteomes" id="UP000295756">
    <property type="component" value="Chromosome"/>
</dbReference>
<reference evidence="9 10" key="1">
    <citation type="submission" date="2019-03" db="EMBL/GenBank/DDBJ databases">
        <title>Complete Genome Sequence of Leuconostoc kimchii strain NKJ218 Isolated from Homemade Kimchi.</title>
        <authorList>
            <person name="Jung J.Y."/>
            <person name="Jin H.M."/>
            <person name="Jung J.-W."/>
            <person name="Lee S.-Y."/>
            <person name="Ryu B.-G."/>
            <person name="Han S.-S."/>
            <person name="Kang H.K."/>
            <person name="Choi H.W."/>
            <person name="Chung E.J."/>
            <person name="Choi K.-M."/>
        </authorList>
    </citation>
    <scope>NUCLEOTIDE SEQUENCE [LARGE SCALE GENOMIC DNA]</scope>
    <source>
        <strain evidence="9 10">NKJ218</strain>
    </source>
</reference>
<protein>
    <recommendedName>
        <fullName evidence="7">NH(3)-dependent NAD(+) synthetase</fullName>
        <ecNumber evidence="7">6.3.1.5</ecNumber>
    </recommendedName>
</protein>
<dbReference type="InterPro" id="IPR014729">
    <property type="entry name" value="Rossmann-like_a/b/a_fold"/>
</dbReference>
<dbReference type="InterPro" id="IPR022310">
    <property type="entry name" value="NAD/GMP_synthase"/>
</dbReference>
<comment type="catalytic activity">
    <reaction evidence="7">
        <text>deamido-NAD(+) + NH4(+) + ATP = AMP + diphosphate + NAD(+) + H(+)</text>
        <dbReference type="Rhea" id="RHEA:21188"/>
        <dbReference type="ChEBI" id="CHEBI:15378"/>
        <dbReference type="ChEBI" id="CHEBI:28938"/>
        <dbReference type="ChEBI" id="CHEBI:30616"/>
        <dbReference type="ChEBI" id="CHEBI:33019"/>
        <dbReference type="ChEBI" id="CHEBI:57540"/>
        <dbReference type="ChEBI" id="CHEBI:58437"/>
        <dbReference type="ChEBI" id="CHEBI:456215"/>
        <dbReference type="EC" id="6.3.1.5"/>
    </reaction>
</comment>
<dbReference type="NCBIfam" id="NF001979">
    <property type="entry name" value="PRK00768.1"/>
    <property type="match status" value="1"/>
</dbReference>
<dbReference type="EC" id="6.3.1.5" evidence="7"/>
<evidence type="ECO:0000313" key="10">
    <source>
        <dbReference type="Proteomes" id="UP000295756"/>
    </source>
</evidence>
<keyword evidence="2 6" id="KW-0436">Ligase</keyword>
<evidence type="ECO:0000256" key="2">
    <source>
        <dbReference type="ARBA" id="ARBA00022598"/>
    </source>
</evidence>
<keyword evidence="5 6" id="KW-0520">NAD</keyword>
<evidence type="ECO:0000259" key="8">
    <source>
        <dbReference type="Pfam" id="PF02540"/>
    </source>
</evidence>
<name>A0ABX5SJM1_9LACO</name>
<dbReference type="CDD" id="cd00553">
    <property type="entry name" value="NAD_synthase"/>
    <property type="match status" value="1"/>
</dbReference>
<proteinExistence type="inferred from homology"/>
<dbReference type="EMBL" id="CP037939">
    <property type="protein sequence ID" value="QBR47238.1"/>
    <property type="molecule type" value="Genomic_DNA"/>
</dbReference>
<feature type="domain" description="NAD/GMP synthase" evidence="8">
    <location>
        <begin position="24"/>
        <end position="266"/>
    </location>
</feature>
<dbReference type="SUPFAM" id="SSF52402">
    <property type="entry name" value="Adenine nucleotide alpha hydrolases-like"/>
    <property type="match status" value="1"/>
</dbReference>
<keyword evidence="3 6" id="KW-0547">Nucleotide-binding</keyword>
<evidence type="ECO:0000256" key="4">
    <source>
        <dbReference type="ARBA" id="ARBA00022840"/>
    </source>
</evidence>
<comment type="pathway">
    <text evidence="1">Cofactor biosynthesis; NAD(+) biosynthesis.</text>
</comment>
<evidence type="ECO:0000256" key="7">
    <source>
        <dbReference type="RuleBase" id="RU003812"/>
    </source>
</evidence>
<dbReference type="NCBIfam" id="TIGR00552">
    <property type="entry name" value="nadE"/>
    <property type="match status" value="1"/>
</dbReference>
<evidence type="ECO:0000313" key="9">
    <source>
        <dbReference type="EMBL" id="QBR47238.1"/>
    </source>
</evidence>
<comment type="similarity">
    <text evidence="6">Belongs to the NAD synthetase family.</text>
</comment>
<evidence type="ECO:0000256" key="3">
    <source>
        <dbReference type="ARBA" id="ARBA00022741"/>
    </source>
</evidence>
<evidence type="ECO:0000256" key="5">
    <source>
        <dbReference type="ARBA" id="ARBA00023027"/>
    </source>
</evidence>
<evidence type="ECO:0000256" key="1">
    <source>
        <dbReference type="ARBA" id="ARBA00004790"/>
    </source>
</evidence>
<dbReference type="Gene3D" id="3.40.50.620">
    <property type="entry name" value="HUPs"/>
    <property type="match status" value="1"/>
</dbReference>
<dbReference type="PANTHER" id="PTHR23090">
    <property type="entry name" value="NH 3 /GLUTAMINE-DEPENDENT NAD + SYNTHETASE"/>
    <property type="match status" value="1"/>
</dbReference>
<sequence length="277" mass="30828">MRPLQSQIIADLHVQPIIDPALEIRRSVDFLKQYLKHNPQYKSYVIAISGGQDSTLAGKLAKIAIDELNEKTDKTNYQLIAVRQPYGIQLDASDALSALDFIQPDQTLTTNIKTATDAMTDALRQGGLIVDDMSRGSIKPKMRMIAQYAVARENQGVVVGTDHAAEAFAGFFTKYGDGGTDINPLWRLNKRQGRQMLQSLSAPTALYEKIPTADLEDDRPQLPDEIALGVTYDHIDDYLEGRPVPVTAAVKIESLYLASAHKRHAPLTLYDTWFYHS</sequence>